<dbReference type="Pfam" id="PF25954">
    <property type="entry name" value="Beta-barrel_RND_2"/>
    <property type="match status" value="1"/>
</dbReference>
<dbReference type="Gene3D" id="1.10.287.470">
    <property type="entry name" value="Helix hairpin bin"/>
    <property type="match status" value="1"/>
</dbReference>
<name>A0A0C5VM21_9GAMM</name>
<dbReference type="RefSeq" id="WP_044617679.1">
    <property type="nucleotide sequence ID" value="NZ_CP007142.1"/>
</dbReference>
<dbReference type="HOGENOM" id="CLU_018816_0_1_6"/>
<dbReference type="Gene3D" id="2.40.50.100">
    <property type="match status" value="1"/>
</dbReference>
<organism evidence="4 5">
    <name type="scientific">Gynuella sunshinyii YC6258</name>
    <dbReference type="NCBI Taxonomy" id="1445510"/>
    <lineage>
        <taxon>Bacteria</taxon>
        <taxon>Pseudomonadati</taxon>
        <taxon>Pseudomonadota</taxon>
        <taxon>Gammaproteobacteria</taxon>
        <taxon>Oceanospirillales</taxon>
        <taxon>Saccharospirillaceae</taxon>
        <taxon>Gynuella</taxon>
    </lineage>
</organism>
<comment type="similarity">
    <text evidence="1">Belongs to the membrane fusion protein (MFP) (TC 8.A.1) family.</text>
</comment>
<evidence type="ECO:0000313" key="4">
    <source>
        <dbReference type="EMBL" id="AJQ95356.1"/>
    </source>
</evidence>
<keyword evidence="5" id="KW-1185">Reference proteome</keyword>
<dbReference type="PANTHER" id="PTHR30469">
    <property type="entry name" value="MULTIDRUG RESISTANCE PROTEIN MDTA"/>
    <property type="match status" value="1"/>
</dbReference>
<dbReference type="Gene3D" id="2.40.30.170">
    <property type="match status" value="1"/>
</dbReference>
<dbReference type="PANTHER" id="PTHR30469:SF29">
    <property type="entry name" value="BLR2860 PROTEIN"/>
    <property type="match status" value="1"/>
</dbReference>
<dbReference type="InterPro" id="IPR006143">
    <property type="entry name" value="RND_pump_MFP"/>
</dbReference>
<sequence length="371" mass="39704">MKINVGVVVAWFIALSLTGWIISGSFASTSPPAETDTQLTQTEKTARVQASVLNAKLITKTLTLNGQTVAKRVVDIKAESTGKIIELNVEKGDWVKAGTILMKLDPNDLDSQLKSAKALESQRKMEYDGAVQLNKQGLQNATQLAGTLTLYEQAKAATESLKIQLQDTVVKAPFDGYVNNRNAELGSYVTTGTEVIELISFSPMLISVQVSENNIAAIQLGQTAKAKLVDDTEVEGKISFISASSNPATRTFQVEMEVTTPVAQPVAGASATLELPIKSAMAHYISPALLILDDNGQLGIKTINDQNVVEFHNVSLAETTPRGIWVTGLPSTTKVITVGQGFVKVGETVEPTFETDAEPEQDNSAISKIQG</sequence>
<dbReference type="InterPro" id="IPR058792">
    <property type="entry name" value="Beta-barrel_RND_2"/>
</dbReference>
<dbReference type="GO" id="GO:1990281">
    <property type="term" value="C:efflux pump complex"/>
    <property type="evidence" value="ECO:0007669"/>
    <property type="project" value="TreeGrafter"/>
</dbReference>
<dbReference type="InterPro" id="IPR058625">
    <property type="entry name" value="MdtA-like_BSH"/>
</dbReference>
<evidence type="ECO:0000259" key="3">
    <source>
        <dbReference type="Pfam" id="PF25954"/>
    </source>
</evidence>
<dbReference type="Pfam" id="PF25917">
    <property type="entry name" value="BSH_RND"/>
    <property type="match status" value="1"/>
</dbReference>
<dbReference type="GO" id="GO:0015562">
    <property type="term" value="F:efflux transmembrane transporter activity"/>
    <property type="evidence" value="ECO:0007669"/>
    <property type="project" value="TreeGrafter"/>
</dbReference>
<evidence type="ECO:0000256" key="1">
    <source>
        <dbReference type="ARBA" id="ARBA00009477"/>
    </source>
</evidence>
<gene>
    <name evidence="4" type="ORF">YC6258_03320</name>
</gene>
<dbReference type="STRING" id="1445510.YC6258_03320"/>
<evidence type="ECO:0000259" key="2">
    <source>
        <dbReference type="Pfam" id="PF25917"/>
    </source>
</evidence>
<feature type="domain" description="Multidrug resistance protein MdtA-like barrel-sandwich hybrid" evidence="2">
    <location>
        <begin position="72"/>
        <end position="194"/>
    </location>
</feature>
<protein>
    <submittedName>
        <fullName evidence="4">Membrane-fusion protein</fullName>
    </submittedName>
</protein>
<accession>A0A0C5VM21</accession>
<dbReference type="AlphaFoldDB" id="A0A0C5VM21"/>
<dbReference type="KEGG" id="gsn:YC6258_03320"/>
<dbReference type="NCBIfam" id="TIGR01730">
    <property type="entry name" value="RND_mfp"/>
    <property type="match status" value="1"/>
</dbReference>
<dbReference type="SUPFAM" id="SSF111369">
    <property type="entry name" value="HlyD-like secretion proteins"/>
    <property type="match status" value="1"/>
</dbReference>
<proteinExistence type="inferred from homology"/>
<evidence type="ECO:0000313" key="5">
    <source>
        <dbReference type="Proteomes" id="UP000032266"/>
    </source>
</evidence>
<feature type="domain" description="CusB-like beta-barrel" evidence="3">
    <location>
        <begin position="206"/>
        <end position="275"/>
    </location>
</feature>
<dbReference type="OrthoDB" id="9806939at2"/>
<dbReference type="EMBL" id="CP007142">
    <property type="protein sequence ID" value="AJQ95356.1"/>
    <property type="molecule type" value="Genomic_DNA"/>
</dbReference>
<dbReference type="Proteomes" id="UP000032266">
    <property type="component" value="Chromosome"/>
</dbReference>
<reference evidence="4 5" key="1">
    <citation type="submission" date="2014-01" db="EMBL/GenBank/DDBJ databases">
        <title>Full genme sequencing of cellulolytic bacterium Gynuella sunshinyii YC6258T gen. nov., sp. nov.</title>
        <authorList>
            <person name="Khan H."/>
            <person name="Chung E.J."/>
            <person name="Chung Y.R."/>
        </authorList>
    </citation>
    <scope>NUCLEOTIDE SEQUENCE [LARGE SCALE GENOMIC DNA]</scope>
    <source>
        <strain evidence="4 5">YC6258</strain>
    </source>
</reference>